<sequence>MGVLNVGTAIGLWMALTTGLSMYFLPYRNVITGNLVVTNLLIFNNLNILISICEVCLGLNIAFIKEDYQKLRETYKGKEAKACVAYLTMPLTVAQVFDPKTWSKMWSTYALYDPSYQNHESFGFFIDFGNGMSTVLPCVLINAAMVLPDMVSPLLVGCVGLAVYWQIMYGAIIYILSFLFNRRWEGKRILEVATFVLVINSLWIVFPLIGMYACVCILRDGDLKVFSNIQ</sequence>
<feature type="transmembrane region" description="Helical" evidence="1">
    <location>
        <begin position="154"/>
        <end position="180"/>
    </location>
</feature>
<feature type="transmembrane region" description="Helical" evidence="1">
    <location>
        <begin position="46"/>
        <end position="64"/>
    </location>
</feature>
<feature type="transmembrane region" description="Helical" evidence="1">
    <location>
        <begin position="6"/>
        <end position="25"/>
    </location>
</feature>
<feature type="transmembrane region" description="Helical" evidence="1">
    <location>
        <begin position="192"/>
        <end position="218"/>
    </location>
</feature>
<keyword evidence="1" id="KW-0812">Transmembrane</keyword>
<reference evidence="2" key="1">
    <citation type="submission" date="2021-01" db="EMBL/GenBank/DDBJ databases">
        <authorList>
            <person name="Corre E."/>
            <person name="Pelletier E."/>
            <person name="Niang G."/>
            <person name="Scheremetjew M."/>
            <person name="Finn R."/>
            <person name="Kale V."/>
            <person name="Holt S."/>
            <person name="Cochrane G."/>
            <person name="Meng A."/>
            <person name="Brown T."/>
            <person name="Cohen L."/>
        </authorList>
    </citation>
    <scope>NUCLEOTIDE SEQUENCE</scope>
    <source>
        <strain evidence="2">Grunow 1884</strain>
    </source>
</reference>
<dbReference type="EMBL" id="HBGO01023723">
    <property type="protein sequence ID" value="CAD9346627.1"/>
    <property type="molecule type" value="Transcribed_RNA"/>
</dbReference>
<proteinExistence type="predicted"/>
<protein>
    <submittedName>
        <fullName evidence="2">Uncharacterized protein</fullName>
    </submittedName>
</protein>
<evidence type="ECO:0000256" key="1">
    <source>
        <dbReference type="SAM" id="Phobius"/>
    </source>
</evidence>
<keyword evidence="1" id="KW-0472">Membrane</keyword>
<dbReference type="AlphaFoldDB" id="A0A7S2ENY4"/>
<keyword evidence="1" id="KW-1133">Transmembrane helix</keyword>
<name>A0A7S2ENY4_TRICV</name>
<accession>A0A7S2ENY4</accession>
<evidence type="ECO:0000313" key="2">
    <source>
        <dbReference type="EMBL" id="CAD9346627.1"/>
    </source>
</evidence>
<gene>
    <name evidence="2" type="ORF">OSIN01602_LOCUS13654</name>
</gene>
<feature type="transmembrane region" description="Helical" evidence="1">
    <location>
        <begin position="122"/>
        <end position="147"/>
    </location>
</feature>
<organism evidence="2">
    <name type="scientific">Trieres chinensis</name>
    <name type="common">Marine centric diatom</name>
    <name type="synonym">Odontella sinensis</name>
    <dbReference type="NCBI Taxonomy" id="1514140"/>
    <lineage>
        <taxon>Eukaryota</taxon>
        <taxon>Sar</taxon>
        <taxon>Stramenopiles</taxon>
        <taxon>Ochrophyta</taxon>
        <taxon>Bacillariophyta</taxon>
        <taxon>Mediophyceae</taxon>
        <taxon>Biddulphiophycidae</taxon>
        <taxon>Eupodiscales</taxon>
        <taxon>Parodontellaceae</taxon>
        <taxon>Trieres</taxon>
    </lineage>
</organism>